<dbReference type="RefSeq" id="WP_168036001.1">
    <property type="nucleotide sequence ID" value="NZ_JAATJH010000001.1"/>
</dbReference>
<gene>
    <name evidence="1" type="ORF">GGR27_000719</name>
</gene>
<organism evidence="1 2">
    <name type="scientific">Neolewinella antarctica</name>
    <dbReference type="NCBI Taxonomy" id="442734"/>
    <lineage>
        <taxon>Bacteria</taxon>
        <taxon>Pseudomonadati</taxon>
        <taxon>Bacteroidota</taxon>
        <taxon>Saprospiria</taxon>
        <taxon>Saprospirales</taxon>
        <taxon>Lewinellaceae</taxon>
        <taxon>Neolewinella</taxon>
    </lineage>
</organism>
<protein>
    <recommendedName>
        <fullName evidence="3">NYN domain-containing protein</fullName>
    </recommendedName>
</protein>
<dbReference type="Proteomes" id="UP000770785">
    <property type="component" value="Unassembled WGS sequence"/>
</dbReference>
<name>A0ABX0X7P1_9BACT</name>
<dbReference type="EMBL" id="JAATJH010000001">
    <property type="protein sequence ID" value="NJC25238.1"/>
    <property type="molecule type" value="Genomic_DNA"/>
</dbReference>
<comment type="caution">
    <text evidence="1">The sequence shown here is derived from an EMBL/GenBank/DDBJ whole genome shotgun (WGS) entry which is preliminary data.</text>
</comment>
<evidence type="ECO:0008006" key="3">
    <source>
        <dbReference type="Google" id="ProtNLM"/>
    </source>
</evidence>
<keyword evidence="2" id="KW-1185">Reference proteome</keyword>
<evidence type="ECO:0000313" key="1">
    <source>
        <dbReference type="EMBL" id="NJC25238.1"/>
    </source>
</evidence>
<accession>A0ABX0X7P1</accession>
<evidence type="ECO:0000313" key="2">
    <source>
        <dbReference type="Proteomes" id="UP000770785"/>
    </source>
</evidence>
<reference evidence="1 2" key="1">
    <citation type="submission" date="2020-03" db="EMBL/GenBank/DDBJ databases">
        <title>Genomic Encyclopedia of Type Strains, Phase IV (KMG-IV): sequencing the most valuable type-strain genomes for metagenomic binning, comparative biology and taxonomic classification.</title>
        <authorList>
            <person name="Goeker M."/>
        </authorList>
    </citation>
    <scope>NUCLEOTIDE SEQUENCE [LARGE SCALE GENOMIC DNA]</scope>
    <source>
        <strain evidence="1 2">DSM 105096</strain>
    </source>
</reference>
<proteinExistence type="predicted"/>
<sequence>MDGKALAVWDFETLHDAVMESDYGPNWFRRFSGDNQPPAINVPAIARAVEEITPDNWHTALADWRFFGNYAATLHENKVRPVQIFPGRGDVAEQIRQHHSVTLDQADKLRAIDRVVLIGLDDSQCAFVKQLKEVGTAVTGIGISQDSNQLAIADCDDFIDYYDLSPATSTASPGARAGAREVLVQAIQDLSQRFGNEWVQRVRIKPTMVTIDADFDEAKLGYKTFSDFLADNEEVLFSRHVRTAREPEYALRPDHRLDPTEHLEPGEKELRLQVTQYNHISAREGLRLPEAKLMWLGVDIYAAFLSDPTGFANFKELDEECLTQLKRDISGASMTDAKKVRQVLFKCFLFSPGTGEKIGFQKDIKTLPQVEDLYFNLIINRVARKVKGLVNFKALSLTATGESKYSKRLSVCFDTAPQVL</sequence>